<dbReference type="OrthoDB" id="9809324at2"/>
<dbReference type="InterPro" id="IPR003959">
    <property type="entry name" value="ATPase_AAA_core"/>
</dbReference>
<accession>A0A1U7NI20</accession>
<proteinExistence type="predicted"/>
<evidence type="ECO:0000259" key="1">
    <source>
        <dbReference type="Pfam" id="PF13304"/>
    </source>
</evidence>
<dbReference type="EMBL" id="MPJW01000073">
    <property type="protein sequence ID" value="OLU41829.1"/>
    <property type="molecule type" value="Genomic_DNA"/>
</dbReference>
<reference evidence="2 3" key="1">
    <citation type="submission" date="2016-11" db="EMBL/GenBank/DDBJ databases">
        <title>Description of two novel members of the family Erysipelotrichaceae: Ileibacterium lipovorans gen. nov., sp. nov. and Dubosiella newyorkensis, gen. nov., sp. nov.</title>
        <authorList>
            <person name="Cox L.M."/>
            <person name="Sohn J."/>
            <person name="Tyrrell K.L."/>
            <person name="Citron D.M."/>
            <person name="Lawson P.A."/>
            <person name="Patel N.B."/>
            <person name="Iizumi T."/>
            <person name="Perez-Perez G.I."/>
            <person name="Goldstein E.J."/>
            <person name="Blaser M.J."/>
        </authorList>
    </citation>
    <scope>NUCLEOTIDE SEQUENCE [LARGE SCALE GENOMIC DNA]</scope>
    <source>
        <strain evidence="2 3">NYU-BL-A3</strain>
    </source>
</reference>
<dbReference type="GO" id="GO:0016887">
    <property type="term" value="F:ATP hydrolysis activity"/>
    <property type="evidence" value="ECO:0007669"/>
    <property type="project" value="InterPro"/>
</dbReference>
<dbReference type="GO" id="GO:0005524">
    <property type="term" value="F:ATP binding"/>
    <property type="evidence" value="ECO:0007669"/>
    <property type="project" value="InterPro"/>
</dbReference>
<name>A0A1U7NI20_9FIRM</name>
<sequence length="133" mass="15304">MINGGYLVVDELENHFNAQISASLIRLFYDPKINVNGGTLIFSTHYPLLLDQIDRLDCIYLLQNKDLISASRLDQILSRKDIKKSDIFISGYLDGTAPDYLPYRNLVRALIFHNSDRKIQPDKIEAKMVDQFI</sequence>
<dbReference type="Proteomes" id="UP000186341">
    <property type="component" value="Unassembled WGS sequence"/>
</dbReference>
<comment type="caution">
    <text evidence="2">The sequence shown here is derived from an EMBL/GenBank/DDBJ whole genome shotgun (WGS) entry which is preliminary data.</text>
</comment>
<organism evidence="2 3">
    <name type="scientific">Ileibacterium valens</name>
    <dbReference type="NCBI Taxonomy" id="1862668"/>
    <lineage>
        <taxon>Bacteria</taxon>
        <taxon>Bacillati</taxon>
        <taxon>Bacillota</taxon>
        <taxon>Erysipelotrichia</taxon>
        <taxon>Erysipelotrichales</taxon>
        <taxon>Erysipelotrichaceae</taxon>
        <taxon>Ileibacterium</taxon>
    </lineage>
</organism>
<gene>
    <name evidence="2" type="ORF">BO222_02555</name>
</gene>
<keyword evidence="3" id="KW-1185">Reference proteome</keyword>
<protein>
    <recommendedName>
        <fullName evidence="1">ATPase AAA-type core domain-containing protein</fullName>
    </recommendedName>
</protein>
<evidence type="ECO:0000313" key="3">
    <source>
        <dbReference type="Proteomes" id="UP000186341"/>
    </source>
</evidence>
<dbReference type="GeneID" id="82202117"/>
<dbReference type="RefSeq" id="WP_075818118.1">
    <property type="nucleotide sequence ID" value="NZ_CAPNHH010000129.1"/>
</dbReference>
<feature type="domain" description="ATPase AAA-type core" evidence="1">
    <location>
        <begin position="7"/>
        <end position="51"/>
    </location>
</feature>
<evidence type="ECO:0000313" key="2">
    <source>
        <dbReference type="EMBL" id="OLU41829.1"/>
    </source>
</evidence>
<dbReference type="AlphaFoldDB" id="A0A1U7NI20"/>
<dbReference type="Pfam" id="PF13304">
    <property type="entry name" value="AAA_21"/>
    <property type="match status" value="1"/>
</dbReference>